<keyword evidence="7" id="KW-1185">Reference proteome</keyword>
<evidence type="ECO:0000259" key="5">
    <source>
        <dbReference type="PROSITE" id="PS50931"/>
    </source>
</evidence>
<protein>
    <submittedName>
        <fullName evidence="6">DNA-binding transcriptional regulator, LysR family</fullName>
    </submittedName>
</protein>
<keyword evidence="4" id="KW-0804">Transcription</keyword>
<dbReference type="CDD" id="cd08417">
    <property type="entry name" value="PBP2_Nitroaromatics_like"/>
    <property type="match status" value="1"/>
</dbReference>
<dbReference type="PANTHER" id="PTHR30118:SF15">
    <property type="entry name" value="TRANSCRIPTIONAL REGULATORY PROTEIN"/>
    <property type="match status" value="1"/>
</dbReference>
<keyword evidence="2" id="KW-0805">Transcription regulation</keyword>
<dbReference type="Gene3D" id="1.10.10.10">
    <property type="entry name" value="Winged helix-like DNA-binding domain superfamily/Winged helix DNA-binding domain"/>
    <property type="match status" value="1"/>
</dbReference>
<dbReference type="Pfam" id="PF03466">
    <property type="entry name" value="LysR_substrate"/>
    <property type="match status" value="1"/>
</dbReference>
<dbReference type="InterPro" id="IPR036388">
    <property type="entry name" value="WH-like_DNA-bd_sf"/>
</dbReference>
<dbReference type="OrthoDB" id="8720143at2"/>
<organism evidence="6 7">
    <name type="scientific">Marinobacter daqiaonensis</name>
    <dbReference type="NCBI Taxonomy" id="650891"/>
    <lineage>
        <taxon>Bacteria</taxon>
        <taxon>Pseudomonadati</taxon>
        <taxon>Pseudomonadota</taxon>
        <taxon>Gammaproteobacteria</taxon>
        <taxon>Pseudomonadales</taxon>
        <taxon>Marinobacteraceae</taxon>
        <taxon>Marinobacter</taxon>
    </lineage>
</organism>
<comment type="similarity">
    <text evidence="1">Belongs to the LysR transcriptional regulatory family.</text>
</comment>
<dbReference type="EMBL" id="FOYW01000002">
    <property type="protein sequence ID" value="SFR75494.1"/>
    <property type="molecule type" value="Genomic_DNA"/>
</dbReference>
<dbReference type="Proteomes" id="UP000198644">
    <property type="component" value="Unassembled WGS sequence"/>
</dbReference>
<gene>
    <name evidence="6" type="ORF">SAMN05216203_2795</name>
</gene>
<evidence type="ECO:0000313" key="7">
    <source>
        <dbReference type="Proteomes" id="UP000198644"/>
    </source>
</evidence>
<accession>A0A1I6J975</accession>
<evidence type="ECO:0000256" key="1">
    <source>
        <dbReference type="ARBA" id="ARBA00009437"/>
    </source>
</evidence>
<dbReference type="RefSeq" id="WP_092014307.1">
    <property type="nucleotide sequence ID" value="NZ_FOYW01000002.1"/>
</dbReference>
<dbReference type="InterPro" id="IPR037402">
    <property type="entry name" value="YidZ_PBP2"/>
</dbReference>
<dbReference type="SUPFAM" id="SSF53850">
    <property type="entry name" value="Periplasmic binding protein-like II"/>
    <property type="match status" value="1"/>
</dbReference>
<dbReference type="AlphaFoldDB" id="A0A1I6J975"/>
<proteinExistence type="inferred from homology"/>
<keyword evidence="3 6" id="KW-0238">DNA-binding</keyword>
<feature type="domain" description="HTH lysR-type" evidence="5">
    <location>
        <begin position="6"/>
        <end position="63"/>
    </location>
</feature>
<dbReference type="GO" id="GO:0003677">
    <property type="term" value="F:DNA binding"/>
    <property type="evidence" value="ECO:0007669"/>
    <property type="project" value="UniProtKB-KW"/>
</dbReference>
<dbReference type="SUPFAM" id="SSF46785">
    <property type="entry name" value="Winged helix' DNA-binding domain"/>
    <property type="match status" value="1"/>
</dbReference>
<evidence type="ECO:0000313" key="6">
    <source>
        <dbReference type="EMBL" id="SFR75494.1"/>
    </source>
</evidence>
<dbReference type="InterPro" id="IPR005119">
    <property type="entry name" value="LysR_subst-bd"/>
</dbReference>
<dbReference type="Gene3D" id="3.40.190.10">
    <property type="entry name" value="Periplasmic binding protein-like II"/>
    <property type="match status" value="2"/>
</dbReference>
<dbReference type="InterPro" id="IPR036390">
    <property type="entry name" value="WH_DNA-bd_sf"/>
</dbReference>
<dbReference type="InterPro" id="IPR050389">
    <property type="entry name" value="LysR-type_TF"/>
</dbReference>
<dbReference type="InterPro" id="IPR000847">
    <property type="entry name" value="LysR_HTH_N"/>
</dbReference>
<name>A0A1I6J975_9GAMM</name>
<sequence>MASNRLDLNLLHVFDTIYREGSLTRAARALHLTQPAVSHSLARLRDHFDDPLFSRQGNRMVPTPLARRFVESMRPGLNQIHSAVNQFHAFDPTSHRKTFALALRDVLESTFLPRLVMQLNHFPDIEINSQRIARRDMESLLAAGKLDFAVDVLLPISDQTAHERLRKDRLVVMARKDHPLAGRDLTMDDYLAARHILVSSRTEGPGIEDFELSRLGLQRRIRLRCQHFYAACQVVEMSDLLLTMPEGYARQIVEHSDTCILNPPEGLPEVDVHLYWHRAYAKEPALLWLKEQFHRVAAEGKAKDQRASSSEHADNP</sequence>
<dbReference type="PROSITE" id="PS50931">
    <property type="entry name" value="HTH_LYSR"/>
    <property type="match status" value="1"/>
</dbReference>
<dbReference type="PANTHER" id="PTHR30118">
    <property type="entry name" value="HTH-TYPE TRANSCRIPTIONAL REGULATOR LEUO-RELATED"/>
    <property type="match status" value="1"/>
</dbReference>
<dbReference type="STRING" id="650891.SAMN05216203_2795"/>
<evidence type="ECO:0000256" key="4">
    <source>
        <dbReference type="ARBA" id="ARBA00023163"/>
    </source>
</evidence>
<dbReference type="GO" id="GO:0003700">
    <property type="term" value="F:DNA-binding transcription factor activity"/>
    <property type="evidence" value="ECO:0007669"/>
    <property type="project" value="InterPro"/>
</dbReference>
<reference evidence="6 7" key="1">
    <citation type="submission" date="2016-10" db="EMBL/GenBank/DDBJ databases">
        <authorList>
            <person name="de Groot N.N."/>
        </authorList>
    </citation>
    <scope>NUCLEOTIDE SEQUENCE [LARGE SCALE GENOMIC DNA]</scope>
    <source>
        <strain evidence="6 7">CGMCC 1.9167</strain>
    </source>
</reference>
<evidence type="ECO:0000256" key="2">
    <source>
        <dbReference type="ARBA" id="ARBA00023015"/>
    </source>
</evidence>
<evidence type="ECO:0000256" key="3">
    <source>
        <dbReference type="ARBA" id="ARBA00023125"/>
    </source>
</evidence>
<dbReference type="PRINTS" id="PR00039">
    <property type="entry name" value="HTHLYSR"/>
</dbReference>
<dbReference type="Pfam" id="PF00126">
    <property type="entry name" value="HTH_1"/>
    <property type="match status" value="1"/>
</dbReference>